<sequence>MNTAPLARVGRSTVSRLSGSASAPASVRCASSQAGPSSSSTATSSYPPKKSDGRTLPASTLRSLVSLHHTSAGFLQNPQDIAIGFENAFRHTKAEPNFQGYYDFATQVSENQSQHPTGGIENLVEKPRSPEARGSVFRGSQSRHINVAETVQPTFKDQTANTEELWSQRGDQSRGFSRRDQFLSERELRVQEALYGTWERGGAGMDRVEPGLEGVLEFVQAKGKSVGDYAKEWERRNEAELDGVNGNAKSSSTEDGQ</sequence>
<feature type="region of interest" description="Disordered" evidence="1">
    <location>
        <begin position="112"/>
        <end position="140"/>
    </location>
</feature>
<organism evidence="2 3">
    <name type="scientific">Kwoniella heveanensis BCC8398</name>
    <dbReference type="NCBI Taxonomy" id="1296120"/>
    <lineage>
        <taxon>Eukaryota</taxon>
        <taxon>Fungi</taxon>
        <taxon>Dikarya</taxon>
        <taxon>Basidiomycota</taxon>
        <taxon>Agaricomycotina</taxon>
        <taxon>Tremellomycetes</taxon>
        <taxon>Tremellales</taxon>
        <taxon>Cryptococcaceae</taxon>
        <taxon>Kwoniella</taxon>
    </lineage>
</organism>
<dbReference type="EMBL" id="KI669495">
    <property type="protein sequence ID" value="OCF36391.1"/>
    <property type="molecule type" value="Genomic_DNA"/>
</dbReference>
<accession>A0A1B9GZD8</accession>
<dbReference type="AlphaFoldDB" id="A0A1B9GZD8"/>
<evidence type="ECO:0000313" key="3">
    <source>
        <dbReference type="Proteomes" id="UP000092666"/>
    </source>
</evidence>
<feature type="compositionally biased region" description="Low complexity" evidence="1">
    <location>
        <begin position="30"/>
        <end position="48"/>
    </location>
</feature>
<dbReference type="Proteomes" id="UP000092666">
    <property type="component" value="Unassembled WGS sequence"/>
</dbReference>
<feature type="region of interest" description="Disordered" evidence="1">
    <location>
        <begin position="235"/>
        <end position="257"/>
    </location>
</feature>
<feature type="compositionally biased region" description="Polar residues" evidence="1">
    <location>
        <begin position="12"/>
        <end position="23"/>
    </location>
</feature>
<feature type="region of interest" description="Disordered" evidence="1">
    <location>
        <begin position="1"/>
        <end position="56"/>
    </location>
</feature>
<evidence type="ECO:0000256" key="1">
    <source>
        <dbReference type="SAM" id="MobiDB-lite"/>
    </source>
</evidence>
<proteinExistence type="predicted"/>
<reference evidence="3" key="2">
    <citation type="submission" date="2013-12" db="EMBL/GenBank/DDBJ databases">
        <title>Evolution of pathogenesis and genome organization in the Tremellales.</title>
        <authorList>
            <person name="Cuomo C."/>
            <person name="Litvintseva A."/>
            <person name="Heitman J."/>
            <person name="Chen Y."/>
            <person name="Sun S."/>
            <person name="Springer D."/>
            <person name="Dromer F."/>
            <person name="Young S."/>
            <person name="Zeng Q."/>
            <person name="Chapman S."/>
            <person name="Gujja S."/>
            <person name="Saif S."/>
            <person name="Birren B."/>
        </authorList>
    </citation>
    <scope>NUCLEOTIDE SEQUENCE [LARGE SCALE GENOMIC DNA]</scope>
    <source>
        <strain evidence="3">BCC8398</strain>
    </source>
</reference>
<evidence type="ECO:0000313" key="2">
    <source>
        <dbReference type="EMBL" id="OCF36391.1"/>
    </source>
</evidence>
<feature type="compositionally biased region" description="Polar residues" evidence="1">
    <location>
        <begin position="247"/>
        <end position="257"/>
    </location>
</feature>
<gene>
    <name evidence="2" type="ORF">I316_01639</name>
</gene>
<name>A0A1B9GZD8_9TREE</name>
<dbReference type="OrthoDB" id="2569556at2759"/>
<reference evidence="2 3" key="1">
    <citation type="submission" date="2013-07" db="EMBL/GenBank/DDBJ databases">
        <title>The Genome Sequence of Cryptococcus heveanensis BCC8398.</title>
        <authorList>
            <consortium name="The Broad Institute Genome Sequencing Platform"/>
            <person name="Cuomo C."/>
            <person name="Litvintseva A."/>
            <person name="Chen Y."/>
            <person name="Heitman J."/>
            <person name="Sun S."/>
            <person name="Springer D."/>
            <person name="Dromer F."/>
            <person name="Young S.K."/>
            <person name="Zeng Q."/>
            <person name="Gargeya S."/>
            <person name="Fitzgerald M."/>
            <person name="Abouelleil A."/>
            <person name="Alvarado L."/>
            <person name="Berlin A.M."/>
            <person name="Chapman S.B."/>
            <person name="Dewar J."/>
            <person name="Goldberg J."/>
            <person name="Griggs A."/>
            <person name="Gujja S."/>
            <person name="Hansen M."/>
            <person name="Howarth C."/>
            <person name="Imamovic A."/>
            <person name="Larimer J."/>
            <person name="McCowan C."/>
            <person name="Murphy C."/>
            <person name="Pearson M."/>
            <person name="Priest M."/>
            <person name="Roberts A."/>
            <person name="Saif S."/>
            <person name="Shea T."/>
            <person name="Sykes S."/>
            <person name="Wortman J."/>
            <person name="Nusbaum C."/>
            <person name="Birren B."/>
        </authorList>
    </citation>
    <scope>NUCLEOTIDE SEQUENCE [LARGE SCALE GENOMIC DNA]</scope>
    <source>
        <strain evidence="2 3">BCC8398</strain>
    </source>
</reference>
<keyword evidence="3" id="KW-1185">Reference proteome</keyword>
<protein>
    <submittedName>
        <fullName evidence="2">Uncharacterized protein</fullName>
    </submittedName>
</protein>